<dbReference type="PANTHER" id="PTHR45690:SF19">
    <property type="entry name" value="NACHT, LRR AND PYD DOMAINS-CONTAINING PROTEIN 3"/>
    <property type="match status" value="1"/>
</dbReference>
<evidence type="ECO:0000256" key="3">
    <source>
        <dbReference type="ARBA" id="ARBA00022737"/>
    </source>
</evidence>
<dbReference type="InterPro" id="IPR027417">
    <property type="entry name" value="P-loop_NTPase"/>
</dbReference>
<keyword evidence="2" id="KW-0963">Cytoplasm</keyword>
<comment type="caution">
    <text evidence="6">The sequence shown here is derived from an EMBL/GenBank/DDBJ whole genome shotgun (WGS) entry which is preliminary data.</text>
</comment>
<dbReference type="Gene3D" id="3.40.50.300">
    <property type="entry name" value="P-loop containing nucleotide triphosphate hydrolases"/>
    <property type="match status" value="1"/>
</dbReference>
<dbReference type="EMBL" id="JAODUO010000508">
    <property type="protein sequence ID" value="KAK2179184.1"/>
    <property type="molecule type" value="Genomic_DNA"/>
</dbReference>
<dbReference type="PANTHER" id="PTHR45690">
    <property type="entry name" value="NACHT, LRR AND PYD DOMAINS-CONTAINING PROTEIN 12"/>
    <property type="match status" value="1"/>
</dbReference>
<sequence length="814" mass="92723">MTALLSLPHSNADCERAFSMVMKVHTKCRKSLCADTITAFLQCKINFDVNCCEFDVTPAMLRGAKHATAEYNKDHIETFNLGINDSSVIIYERITWTQKLNDLDQRHRALDLQQQTLDQRHQGLDQQQSATAQQIETFNLGINDSSVIIYERITWTQKLNDLDQRHRALDLQQQTLDQRHQGLDQQQSATAQQLLVLKQDLTRMEQKVMSVINAHEGLRKDLANELKCVKENHDKRITQLEERHYIVEPQQEQAKEDLRTALQKKYRSLTVKHAVGTGSEKHTNAKDIFVDVHLEKYSTKVFSEKVSHDLKEKETRVQSSEEISIEKLFSKLDEDDVHKTNVPPKLTTLGKDTSGKGMLDEDHMTKAPAKIFFQGGPGAGKTVLMNHMARQWTEGEIWTNIQYVFAIDMKGLSPEEKWTLSDLLFGDLNIPTSVQFACLDEILAHPERVVILMDSFDEFSGFEYSPRRLPNNRSSIALSTLISAVIGDKVLPGAKVVVASRPSKKSITGVFDHVVHVSGLTIKSIDDYVRKFTDTEEEAAFMKKNIDKNNMSELCRVPLQCSIVCELLRDMYANAKVGESPKLKTTTDLYIQVTQLTASKAHPHTKDNPEKMEVDRLYDVIEEPLRKHARLAIFGMLSSKCFFDRKDLDKFGFSDEDINCGFLRQSQSGDKRLKEAVTLRWTFTHATVFQFFGALGVLAVEEDEWERVQKSTMDEQLMSMICFLAGLLGDSEHAEFANRFMQKGKKLDIRKMITEVTGSLKDDAVTISAVFETQNDDMVDIIRPEIESSSMSAMDVRALEWVLEKEEYCITSLK</sequence>
<evidence type="ECO:0000256" key="1">
    <source>
        <dbReference type="ARBA" id="ARBA00004496"/>
    </source>
</evidence>
<evidence type="ECO:0000313" key="7">
    <source>
        <dbReference type="Proteomes" id="UP001209878"/>
    </source>
</evidence>
<evidence type="ECO:0000259" key="5">
    <source>
        <dbReference type="PROSITE" id="PS50837"/>
    </source>
</evidence>
<dbReference type="AlphaFoldDB" id="A0AAD9NTU2"/>
<keyword evidence="7" id="KW-1185">Reference proteome</keyword>
<feature type="coiled-coil region" evidence="4">
    <location>
        <begin position="212"/>
        <end position="243"/>
    </location>
</feature>
<keyword evidence="4" id="KW-0175">Coiled coil</keyword>
<dbReference type="SMART" id="SM00382">
    <property type="entry name" value="AAA"/>
    <property type="match status" value="1"/>
</dbReference>
<gene>
    <name evidence="6" type="ORF">NP493_505g03035</name>
</gene>
<dbReference type="InterPro" id="IPR003593">
    <property type="entry name" value="AAA+_ATPase"/>
</dbReference>
<dbReference type="Proteomes" id="UP001209878">
    <property type="component" value="Unassembled WGS sequence"/>
</dbReference>
<dbReference type="InterPro" id="IPR050637">
    <property type="entry name" value="NLRP_innate_immun_reg"/>
</dbReference>
<feature type="domain" description="NACHT" evidence="5">
    <location>
        <begin position="369"/>
        <end position="503"/>
    </location>
</feature>
<dbReference type="GO" id="GO:0005737">
    <property type="term" value="C:cytoplasm"/>
    <property type="evidence" value="ECO:0007669"/>
    <property type="project" value="UniProtKB-SubCell"/>
</dbReference>
<keyword evidence="3" id="KW-0677">Repeat</keyword>
<reference evidence="6" key="1">
    <citation type="journal article" date="2023" name="Mol. Biol. Evol.">
        <title>Third-Generation Sequencing Reveals the Adaptive Role of the Epigenome in Three Deep-Sea Polychaetes.</title>
        <authorList>
            <person name="Perez M."/>
            <person name="Aroh O."/>
            <person name="Sun Y."/>
            <person name="Lan Y."/>
            <person name="Juniper S.K."/>
            <person name="Young C.R."/>
            <person name="Angers B."/>
            <person name="Qian P.Y."/>
        </authorList>
    </citation>
    <scope>NUCLEOTIDE SEQUENCE</scope>
    <source>
        <strain evidence="6">R07B-5</strain>
    </source>
</reference>
<dbReference type="Pfam" id="PF05729">
    <property type="entry name" value="NACHT"/>
    <property type="match status" value="1"/>
</dbReference>
<comment type="subcellular location">
    <subcellularLocation>
        <location evidence="1">Cytoplasm</location>
    </subcellularLocation>
</comment>
<evidence type="ECO:0000256" key="4">
    <source>
        <dbReference type="SAM" id="Coils"/>
    </source>
</evidence>
<evidence type="ECO:0000313" key="6">
    <source>
        <dbReference type="EMBL" id="KAK2179184.1"/>
    </source>
</evidence>
<accession>A0AAD9NTU2</accession>
<dbReference type="SUPFAM" id="SSF52540">
    <property type="entry name" value="P-loop containing nucleoside triphosphate hydrolases"/>
    <property type="match status" value="1"/>
</dbReference>
<dbReference type="InterPro" id="IPR007111">
    <property type="entry name" value="NACHT_NTPase"/>
</dbReference>
<proteinExistence type="predicted"/>
<dbReference type="PROSITE" id="PS50837">
    <property type="entry name" value="NACHT"/>
    <property type="match status" value="1"/>
</dbReference>
<evidence type="ECO:0000256" key="2">
    <source>
        <dbReference type="ARBA" id="ARBA00022490"/>
    </source>
</evidence>
<organism evidence="6 7">
    <name type="scientific">Ridgeia piscesae</name>
    <name type="common">Tubeworm</name>
    <dbReference type="NCBI Taxonomy" id="27915"/>
    <lineage>
        <taxon>Eukaryota</taxon>
        <taxon>Metazoa</taxon>
        <taxon>Spiralia</taxon>
        <taxon>Lophotrochozoa</taxon>
        <taxon>Annelida</taxon>
        <taxon>Polychaeta</taxon>
        <taxon>Sedentaria</taxon>
        <taxon>Canalipalpata</taxon>
        <taxon>Sabellida</taxon>
        <taxon>Siboglinidae</taxon>
        <taxon>Ridgeia</taxon>
    </lineage>
</organism>
<name>A0AAD9NTU2_RIDPI</name>
<protein>
    <recommendedName>
        <fullName evidence="5">NACHT domain-containing protein</fullName>
    </recommendedName>
</protein>